<proteinExistence type="predicted"/>
<reference evidence="1 2" key="1">
    <citation type="journal article" date="2018" name="Biotechnol. Adv.">
        <title>Improved genomic resources and new bioinformatic workflow for the carcinogenic parasite Clonorchis sinensis: Biotechnological implications.</title>
        <authorList>
            <person name="Wang D."/>
            <person name="Korhonen P.K."/>
            <person name="Gasser R.B."/>
            <person name="Young N.D."/>
        </authorList>
    </citation>
    <scope>NUCLEOTIDE SEQUENCE [LARGE SCALE GENOMIC DNA]</scope>
    <source>
        <strain evidence="1">Cs-k2</strain>
    </source>
</reference>
<name>A0A3R7CAZ2_CLOSI</name>
<protein>
    <submittedName>
        <fullName evidence="1">Uncharacterized protein</fullName>
    </submittedName>
</protein>
<reference evidence="1 2" key="2">
    <citation type="journal article" date="2021" name="Genomics">
        <title>High-quality reference genome for Clonorchis sinensis.</title>
        <authorList>
            <person name="Young N.D."/>
            <person name="Stroehlein A.J."/>
            <person name="Kinkar L."/>
            <person name="Wang T."/>
            <person name="Sohn W.M."/>
            <person name="Chang B.C.H."/>
            <person name="Kaur P."/>
            <person name="Weisz D."/>
            <person name="Dudchenko O."/>
            <person name="Aiden E.L."/>
            <person name="Korhonen P.K."/>
            <person name="Gasser R.B."/>
        </authorList>
    </citation>
    <scope>NUCLEOTIDE SEQUENCE [LARGE SCALE GENOMIC DNA]</scope>
    <source>
        <strain evidence="1">Cs-k2</strain>
    </source>
</reference>
<evidence type="ECO:0000313" key="1">
    <source>
        <dbReference type="EMBL" id="KAG5452111.1"/>
    </source>
</evidence>
<comment type="caution">
    <text evidence="1">The sequence shown here is derived from an EMBL/GenBank/DDBJ whole genome shotgun (WGS) entry which is preliminary data.</text>
</comment>
<dbReference type="AlphaFoldDB" id="A0A3R7CAZ2"/>
<organism evidence="1 2">
    <name type="scientific">Clonorchis sinensis</name>
    <name type="common">Chinese liver fluke</name>
    <dbReference type="NCBI Taxonomy" id="79923"/>
    <lineage>
        <taxon>Eukaryota</taxon>
        <taxon>Metazoa</taxon>
        <taxon>Spiralia</taxon>
        <taxon>Lophotrochozoa</taxon>
        <taxon>Platyhelminthes</taxon>
        <taxon>Trematoda</taxon>
        <taxon>Digenea</taxon>
        <taxon>Opisthorchiida</taxon>
        <taxon>Opisthorchiata</taxon>
        <taxon>Opisthorchiidae</taxon>
        <taxon>Clonorchis</taxon>
    </lineage>
</organism>
<dbReference type="Proteomes" id="UP000286415">
    <property type="component" value="Unassembled WGS sequence"/>
</dbReference>
<accession>A0A3R7CAZ2</accession>
<keyword evidence="2" id="KW-1185">Reference proteome</keyword>
<evidence type="ECO:0000313" key="2">
    <source>
        <dbReference type="Proteomes" id="UP000286415"/>
    </source>
</evidence>
<sequence length="141" mass="15492">MPLCQVSSTLNWARKTILLSGNNDSACALHDVTSGAFDDKPMRIPFLRNALICKSIVFARDSPGTQLNLSFMMISGNCMCCTRPPHVPVATIFEISRYMYIRNGLLIRLLKILRQSTTGFALLGAHQVGAIPEFPSTLCST</sequence>
<dbReference type="InParanoid" id="A0A3R7CAZ2"/>
<dbReference type="EMBL" id="NIRI02000042">
    <property type="protein sequence ID" value="KAG5452111.1"/>
    <property type="molecule type" value="Genomic_DNA"/>
</dbReference>
<gene>
    <name evidence="1" type="ORF">CSKR_107911</name>
</gene>